<accession>S0FJV4</accession>
<evidence type="ECO:0000313" key="3">
    <source>
        <dbReference type="Proteomes" id="UP000014155"/>
    </source>
</evidence>
<dbReference type="Pfam" id="PF00480">
    <property type="entry name" value="ROK"/>
    <property type="match status" value="1"/>
</dbReference>
<keyword evidence="3" id="KW-1185">Reference proteome</keyword>
<name>S0FJV4_RUMCE</name>
<dbReference type="Proteomes" id="UP000014155">
    <property type="component" value="Unassembled WGS sequence"/>
</dbReference>
<keyword evidence="2" id="KW-0808">Transferase</keyword>
<keyword evidence="2" id="KW-0418">Kinase</keyword>
<dbReference type="PATRIC" id="fig|1195236.3.peg.1960"/>
<comment type="caution">
    <text evidence="2">The sequence shown here is derived from an EMBL/GenBank/DDBJ whole genome shotgun (WGS) entry which is preliminary data.</text>
</comment>
<dbReference type="eggNOG" id="COG1940">
    <property type="taxonomic scope" value="Bacteria"/>
</dbReference>
<organism evidence="2 3">
    <name type="scientific">Ruminiclostridium cellobioparum subsp. termitidis CT1112</name>
    <dbReference type="NCBI Taxonomy" id="1195236"/>
    <lineage>
        <taxon>Bacteria</taxon>
        <taxon>Bacillati</taxon>
        <taxon>Bacillota</taxon>
        <taxon>Clostridia</taxon>
        <taxon>Eubacteriales</taxon>
        <taxon>Oscillospiraceae</taxon>
        <taxon>Ruminiclostridium</taxon>
    </lineage>
</organism>
<dbReference type="InterPro" id="IPR043129">
    <property type="entry name" value="ATPase_NBD"/>
</dbReference>
<proteinExistence type="inferred from homology"/>
<dbReference type="EMBL" id="AORV01000027">
    <property type="protein sequence ID" value="EMS72450.1"/>
    <property type="molecule type" value="Genomic_DNA"/>
</dbReference>
<gene>
    <name evidence="2" type="ORF">CTER_1632</name>
</gene>
<dbReference type="InterPro" id="IPR000600">
    <property type="entry name" value="ROK"/>
</dbReference>
<dbReference type="PANTHER" id="PTHR18964:SF149">
    <property type="entry name" value="BIFUNCTIONAL UDP-N-ACETYLGLUCOSAMINE 2-EPIMERASE_N-ACETYLMANNOSAMINE KINASE"/>
    <property type="match status" value="1"/>
</dbReference>
<comment type="similarity">
    <text evidence="1">Belongs to the ROK (NagC/XylR) family.</text>
</comment>
<protein>
    <submittedName>
        <fullName evidence="2">Transcriptional regulator/sugar kinase</fullName>
    </submittedName>
</protein>
<dbReference type="RefSeq" id="WP_004625167.1">
    <property type="nucleotide sequence ID" value="NZ_AORV01000027.1"/>
</dbReference>
<dbReference type="PANTHER" id="PTHR18964">
    <property type="entry name" value="ROK (REPRESSOR, ORF, KINASE) FAMILY"/>
    <property type="match status" value="1"/>
</dbReference>
<evidence type="ECO:0000256" key="1">
    <source>
        <dbReference type="ARBA" id="ARBA00006479"/>
    </source>
</evidence>
<dbReference type="AlphaFoldDB" id="S0FJV4"/>
<sequence length="319" mass="34381">MNKKTDNSTCLALDLGGTKLLIGEVDSNGGLLRSKKYKTGYLTQTEGTRVIFEALDDYIATVGWVNEKPEYMGMGMIGQVDYINSNWIMIDPSRKENIPIGSLISEKYHFNIRIENDVKAATLAEKAFGAGKEDKDFIYLNVGTGIAAGFVADGRLLRGWENDSGEIGHIVVDIDSDVECECGRRGCLEAIASGRGMYKRVIQLREKYPDSQLFKSGDDDITAKTIFAAAGAGDALASRIADEAFGAVTCGIMNLIRVSNPERIILGGGVISDGWMLEQILKRIGKKELGSVKKGIVLSGLNSNTVGIIGAAAVGFGFY</sequence>
<dbReference type="STRING" id="1195236.CTER_1632"/>
<reference evidence="2 3" key="1">
    <citation type="journal article" date="2013" name="Genome Announc.">
        <title>Draft Genome Sequence of the Cellulolytic, Mesophilic, Anaerobic Bacterium Clostridium termitidis Strain CT1112 (DSM 5398).</title>
        <authorList>
            <person name="Lal S."/>
            <person name="Ramachandran U."/>
            <person name="Zhang X."/>
            <person name="Munir R."/>
            <person name="Sparling R."/>
            <person name="Levin D.B."/>
        </authorList>
    </citation>
    <scope>NUCLEOTIDE SEQUENCE [LARGE SCALE GENOMIC DNA]</scope>
    <source>
        <strain evidence="2 3">CT1112</strain>
    </source>
</reference>
<dbReference type="Gene3D" id="3.30.420.40">
    <property type="match status" value="2"/>
</dbReference>
<dbReference type="GO" id="GO:0016301">
    <property type="term" value="F:kinase activity"/>
    <property type="evidence" value="ECO:0007669"/>
    <property type="project" value="UniProtKB-KW"/>
</dbReference>
<evidence type="ECO:0000313" key="2">
    <source>
        <dbReference type="EMBL" id="EMS72450.1"/>
    </source>
</evidence>
<dbReference type="SUPFAM" id="SSF53067">
    <property type="entry name" value="Actin-like ATPase domain"/>
    <property type="match status" value="1"/>
</dbReference>